<feature type="domain" description="Type ISP restriction-modification enzyme LLaBIII C-terminal specificity" evidence="1">
    <location>
        <begin position="18"/>
        <end position="112"/>
    </location>
</feature>
<dbReference type="KEGG" id="cur:cu1258"/>
<dbReference type="STRING" id="504474.cu1258"/>
<proteinExistence type="predicted"/>
<name>B1VHH7_CORU7</name>
<gene>
    <name evidence="2" type="ordered locus">cu1258</name>
</gene>
<evidence type="ECO:0000313" key="3">
    <source>
        <dbReference type="Proteomes" id="UP000001727"/>
    </source>
</evidence>
<sequence>MDKGEGPCPLGIAVKGNESDPDTWRVLKMKWARKKDPETGKSVNDVTKLIYNKRVTISGIPAEADEYVLRSRSALAWLIDRYQVKRDKASGIVNDPNDWADEVGNPLYILDLIAKVTRVAVETVRIVQGLEG</sequence>
<reference evidence="2 3" key="1">
    <citation type="journal article" date="2008" name="J. Biotechnol.">
        <title>The lifestyle of Corynebacterium urealyticum derived from its complete genome sequence established by pyrosequencing.</title>
        <authorList>
            <person name="Tauch A."/>
            <person name="Trost E."/>
            <person name="Tilker A."/>
            <person name="Ludewig U."/>
            <person name="Schneiker S."/>
            <person name="Goesmann A."/>
            <person name="Arnold W."/>
            <person name="Bekel T."/>
            <person name="Brinkrolf K."/>
            <person name="Brune I."/>
            <person name="Goetker S."/>
            <person name="Kalinowski J."/>
            <person name="Kamp P.-B."/>
            <person name="Lobo F.P."/>
            <person name="Viehoever P."/>
            <person name="Weisshaar B."/>
            <person name="Soriano F."/>
            <person name="Droege M."/>
            <person name="Puehler A."/>
        </authorList>
    </citation>
    <scope>NUCLEOTIDE SEQUENCE [LARGE SCALE GENOMIC DNA]</scope>
    <source>
        <strain evidence="3">ATCC 43042 / DSM 7109</strain>
    </source>
</reference>
<dbReference type="AlphaFoldDB" id="B1VHH7"/>
<evidence type="ECO:0000259" key="1">
    <source>
        <dbReference type="Pfam" id="PF18135"/>
    </source>
</evidence>
<dbReference type="EMBL" id="AM942444">
    <property type="protein sequence ID" value="CAQ05218.1"/>
    <property type="molecule type" value="Genomic_DNA"/>
</dbReference>
<dbReference type="Pfam" id="PF18135">
    <property type="entry name" value="Type_ISP_C"/>
    <property type="match status" value="1"/>
</dbReference>
<dbReference type="Proteomes" id="UP000001727">
    <property type="component" value="Chromosome"/>
</dbReference>
<dbReference type="InterPro" id="IPR041635">
    <property type="entry name" value="Type_ISP_LLaBIII_C"/>
</dbReference>
<dbReference type="eggNOG" id="COG0286">
    <property type="taxonomic scope" value="Bacteria"/>
</dbReference>
<accession>B1VHH7</accession>
<protein>
    <recommendedName>
        <fullName evidence="1">Type ISP restriction-modification enzyme LLaBIII C-terminal specificity domain-containing protein</fullName>
    </recommendedName>
</protein>
<dbReference type="HOGENOM" id="CLU_157815_0_1_11"/>
<organism evidence="2 3">
    <name type="scientific">Corynebacterium urealyticum (strain ATCC 43042 / DSM 7109)</name>
    <dbReference type="NCBI Taxonomy" id="504474"/>
    <lineage>
        <taxon>Bacteria</taxon>
        <taxon>Bacillati</taxon>
        <taxon>Actinomycetota</taxon>
        <taxon>Actinomycetes</taxon>
        <taxon>Mycobacteriales</taxon>
        <taxon>Corynebacteriaceae</taxon>
        <taxon>Corynebacterium</taxon>
    </lineage>
</organism>
<keyword evidence="3" id="KW-1185">Reference proteome</keyword>
<evidence type="ECO:0000313" key="2">
    <source>
        <dbReference type="EMBL" id="CAQ05218.1"/>
    </source>
</evidence>